<feature type="transmembrane region" description="Helical" evidence="1">
    <location>
        <begin position="20"/>
        <end position="41"/>
    </location>
</feature>
<proteinExistence type="predicted"/>
<feature type="transmembrane region" description="Helical" evidence="1">
    <location>
        <begin position="255"/>
        <end position="285"/>
    </location>
</feature>
<feature type="transmembrane region" description="Helical" evidence="1">
    <location>
        <begin position="109"/>
        <end position="128"/>
    </location>
</feature>
<reference evidence="2" key="1">
    <citation type="submission" date="2013-08" db="EMBL/GenBank/DDBJ databases">
        <authorList>
            <person name="Mendez C."/>
            <person name="Richter M."/>
            <person name="Ferrer M."/>
            <person name="Sanchez J."/>
        </authorList>
    </citation>
    <scope>NUCLEOTIDE SEQUENCE</scope>
</reference>
<evidence type="ECO:0000313" key="2">
    <source>
        <dbReference type="EMBL" id="EQD36096.1"/>
    </source>
</evidence>
<keyword evidence="1" id="KW-0812">Transmembrane</keyword>
<organism evidence="2">
    <name type="scientific">mine drainage metagenome</name>
    <dbReference type="NCBI Taxonomy" id="410659"/>
    <lineage>
        <taxon>unclassified sequences</taxon>
        <taxon>metagenomes</taxon>
        <taxon>ecological metagenomes</taxon>
    </lineage>
</organism>
<feature type="transmembrane region" description="Helical" evidence="1">
    <location>
        <begin position="328"/>
        <end position="345"/>
    </location>
</feature>
<comment type="caution">
    <text evidence="2">The sequence shown here is derived from an EMBL/GenBank/DDBJ whole genome shotgun (WGS) entry which is preliminary data.</text>
</comment>
<feature type="transmembrane region" description="Helical" evidence="1">
    <location>
        <begin position="366"/>
        <end position="385"/>
    </location>
</feature>
<feature type="transmembrane region" description="Helical" evidence="1">
    <location>
        <begin position="179"/>
        <end position="202"/>
    </location>
</feature>
<feature type="transmembrane region" description="Helical" evidence="1">
    <location>
        <begin position="149"/>
        <end position="173"/>
    </location>
</feature>
<sequence length="487" mass="54619">MCMADSMPTKKQNNTIGKYITATFLLILLISSVALLLHLYYQQGVYWDFITHYMYSKALINSYFYKSMLNGTLPQAIQYEGNFYIEPFRAPLMSMLMAPFDLVFAQHAIPAYLVFEAVFLLLSAIYLAHSMKVSSLIVAPILMMPYVMVYLTVLNGAEMLSLILIVFAAALAMRGKWQSGVLMALAALAKYSSIAFVLPLLFMPKGTRRKSIAAVFLTTAPWLIANFFIFGNPIYSYESAITQVFVSPPPSQVSMHAALATSISIVFYDLLPFIILIAILALFVYSKHHRMPKAISYKYKIAITFCAVSLLAWFALAIHASINTLPRWGYLIYAGSAPLLSLLIYDLMRSASKLYKNYAVRRTITYAIYSTVLLISLVLTFIAYIQMGQYPFGAFMGSKSQILLDAVQQVNSLGLGSCNFISNAWPYLRFYGIAAHNPNYYNSTMYKYPILIFDSFIGSGNEVTAINITKVYNLSGFQIMIPKNSIC</sequence>
<dbReference type="EMBL" id="AUZZ01008851">
    <property type="protein sequence ID" value="EQD36096.1"/>
    <property type="molecule type" value="Genomic_DNA"/>
</dbReference>
<feature type="transmembrane region" description="Helical" evidence="1">
    <location>
        <begin position="214"/>
        <end position="235"/>
    </location>
</feature>
<gene>
    <name evidence="2" type="ORF">B2A_12271</name>
</gene>
<keyword evidence="1" id="KW-0472">Membrane</keyword>
<evidence type="ECO:0000256" key="1">
    <source>
        <dbReference type="SAM" id="Phobius"/>
    </source>
</evidence>
<feature type="transmembrane region" description="Helical" evidence="1">
    <location>
        <begin position="297"/>
        <end position="322"/>
    </location>
</feature>
<dbReference type="AlphaFoldDB" id="T0YKZ0"/>
<keyword evidence="1" id="KW-1133">Transmembrane helix</keyword>
<reference evidence="2" key="2">
    <citation type="journal article" date="2014" name="ISME J.">
        <title>Microbial stratification in low pH oxic and suboxic macroscopic growths along an acid mine drainage.</title>
        <authorList>
            <person name="Mendez-Garcia C."/>
            <person name="Mesa V."/>
            <person name="Sprenger R.R."/>
            <person name="Richter M."/>
            <person name="Diez M.S."/>
            <person name="Solano J."/>
            <person name="Bargiela R."/>
            <person name="Golyshina O.V."/>
            <person name="Manteca A."/>
            <person name="Ramos J.L."/>
            <person name="Gallego J.R."/>
            <person name="Llorente I."/>
            <person name="Martins Dos Santos V.A."/>
            <person name="Jensen O.N."/>
            <person name="Pelaez A.I."/>
            <person name="Sanchez J."/>
            <person name="Ferrer M."/>
        </authorList>
    </citation>
    <scope>NUCLEOTIDE SEQUENCE</scope>
</reference>
<name>T0YKZ0_9ZZZZ</name>
<accession>T0YKZ0</accession>
<protein>
    <submittedName>
        <fullName evidence="2">Membrane protein</fullName>
    </submittedName>
</protein>